<evidence type="ECO:0000313" key="2">
    <source>
        <dbReference type="Proteomes" id="UP000186922"/>
    </source>
</evidence>
<protein>
    <submittedName>
        <fullName evidence="1">Uncharacterized protein</fullName>
    </submittedName>
</protein>
<reference evidence="1 2" key="1">
    <citation type="journal article" date="2016" name="Nat. Commun.">
        <title>Extremotolerant tardigrade genome and improved radiotolerance of human cultured cells by tardigrade-unique protein.</title>
        <authorList>
            <person name="Hashimoto T."/>
            <person name="Horikawa D.D."/>
            <person name="Saito Y."/>
            <person name="Kuwahara H."/>
            <person name="Kozuka-Hata H."/>
            <person name="Shin-I T."/>
            <person name="Minakuchi Y."/>
            <person name="Ohishi K."/>
            <person name="Motoyama A."/>
            <person name="Aizu T."/>
            <person name="Enomoto A."/>
            <person name="Kondo K."/>
            <person name="Tanaka S."/>
            <person name="Hara Y."/>
            <person name="Koshikawa S."/>
            <person name="Sagara H."/>
            <person name="Miura T."/>
            <person name="Yokobori S."/>
            <person name="Miyagawa K."/>
            <person name="Suzuki Y."/>
            <person name="Kubo T."/>
            <person name="Oyama M."/>
            <person name="Kohara Y."/>
            <person name="Fujiyama A."/>
            <person name="Arakawa K."/>
            <person name="Katayama T."/>
            <person name="Toyoda A."/>
            <person name="Kunieda T."/>
        </authorList>
    </citation>
    <scope>NUCLEOTIDE SEQUENCE [LARGE SCALE GENOMIC DNA]</scope>
    <source>
        <strain evidence="1 2">YOKOZUNA-1</strain>
    </source>
</reference>
<name>A0A1D1UVT5_RAMVA</name>
<dbReference type="AlphaFoldDB" id="A0A1D1UVT5"/>
<evidence type="ECO:0000313" key="1">
    <source>
        <dbReference type="EMBL" id="GAU90483.1"/>
    </source>
</evidence>
<accession>A0A1D1UVT5</accession>
<keyword evidence="2" id="KW-1185">Reference proteome</keyword>
<sequence>MILTDITILKTPQDMAFKKFKPNQHKLPEAVCPTLSSINILDFKQVKVINRPQLLYTATNPLQILRIKDSTEIVIEMMISHQPYLTEKEETYTKLVQVTHANIALDTRKQSTNFCLTLSAYEYRRPSLHPNVFGSELPFFAMKL</sequence>
<gene>
    <name evidence="1" type="primary">RvY_02891-1</name>
    <name evidence="1" type="synonym">RvY_02891.1</name>
    <name evidence="1" type="ORF">RvY_02891</name>
</gene>
<organism evidence="1 2">
    <name type="scientific">Ramazzottius varieornatus</name>
    <name type="common">Water bear</name>
    <name type="synonym">Tardigrade</name>
    <dbReference type="NCBI Taxonomy" id="947166"/>
    <lineage>
        <taxon>Eukaryota</taxon>
        <taxon>Metazoa</taxon>
        <taxon>Ecdysozoa</taxon>
        <taxon>Tardigrada</taxon>
        <taxon>Eutardigrada</taxon>
        <taxon>Parachela</taxon>
        <taxon>Hypsibioidea</taxon>
        <taxon>Ramazzottiidae</taxon>
        <taxon>Ramazzottius</taxon>
    </lineage>
</organism>
<proteinExistence type="predicted"/>
<comment type="caution">
    <text evidence="1">The sequence shown here is derived from an EMBL/GenBank/DDBJ whole genome shotgun (WGS) entry which is preliminary data.</text>
</comment>
<dbReference type="EMBL" id="BDGG01000001">
    <property type="protein sequence ID" value="GAU90483.1"/>
    <property type="molecule type" value="Genomic_DNA"/>
</dbReference>
<dbReference type="Proteomes" id="UP000186922">
    <property type="component" value="Unassembled WGS sequence"/>
</dbReference>